<keyword evidence="3" id="KW-1185">Reference proteome</keyword>
<feature type="signal peptide" evidence="1">
    <location>
        <begin position="1"/>
        <end position="29"/>
    </location>
</feature>
<dbReference type="InterPro" id="IPR011044">
    <property type="entry name" value="Quino_amine_DH_bsu"/>
</dbReference>
<gene>
    <name evidence="2" type="ORF">Aph01nite_25340</name>
</gene>
<dbReference type="InterPro" id="IPR015943">
    <property type="entry name" value="WD40/YVTN_repeat-like_dom_sf"/>
</dbReference>
<evidence type="ECO:0000313" key="2">
    <source>
        <dbReference type="EMBL" id="GIH24224.1"/>
    </source>
</evidence>
<dbReference type="Gene3D" id="2.130.10.10">
    <property type="entry name" value="YVTN repeat-like/Quinoprotein amine dehydrogenase"/>
    <property type="match status" value="1"/>
</dbReference>
<comment type="caution">
    <text evidence="2">The sequence shown here is derived from an EMBL/GenBank/DDBJ whole genome shotgun (WGS) entry which is preliminary data.</text>
</comment>
<evidence type="ECO:0008006" key="4">
    <source>
        <dbReference type="Google" id="ProtNLM"/>
    </source>
</evidence>
<protein>
    <recommendedName>
        <fullName evidence="4">Lipoprotein</fullName>
    </recommendedName>
</protein>
<dbReference type="AlphaFoldDB" id="A0A919Q862"/>
<evidence type="ECO:0000256" key="1">
    <source>
        <dbReference type="SAM" id="SignalP"/>
    </source>
</evidence>
<name>A0A919Q862_9ACTN</name>
<keyword evidence="1" id="KW-0732">Signal</keyword>
<feature type="chain" id="PRO_5037540582" description="Lipoprotein" evidence="1">
    <location>
        <begin position="30"/>
        <end position="327"/>
    </location>
</feature>
<proteinExistence type="predicted"/>
<accession>A0A919Q862</accession>
<organism evidence="2 3">
    <name type="scientific">Acrocarpospora phusangensis</name>
    <dbReference type="NCBI Taxonomy" id="1070424"/>
    <lineage>
        <taxon>Bacteria</taxon>
        <taxon>Bacillati</taxon>
        <taxon>Actinomycetota</taxon>
        <taxon>Actinomycetes</taxon>
        <taxon>Streptosporangiales</taxon>
        <taxon>Streptosporangiaceae</taxon>
        <taxon>Acrocarpospora</taxon>
    </lineage>
</organism>
<sequence length="327" mass="34861">MNGMKKIRILVALAAVLAAVPGAQGTALAEQKHQRGHGDSVRYASAKACVKKDGSIVPCGTWRLVTHHGKVILLRDAQLRALDQKGKPMTEATAPVAVSGDGQKIAYFRKDGRLAVRTLHGEVRLLPKDTLPARTAQHDVTLQLSDDGAVLAVAVSPGTTQLFATASATRLGRLAEDRYLLGFSGDGDQVLTGATGTDGSLGVHDLSGRVLRQVTLPDSVAYGGPYALHADGTTIASLVSSRKIAVYDLLSGKVTGNRRIKLLPRHGTVHKLDWTGAKQLTLHVSQHFEKAPTKVTVLRHDVKSATTEVRDTYDVLRDTFVYATCGG</sequence>
<dbReference type="SUPFAM" id="SSF50969">
    <property type="entry name" value="YVTN repeat-like/Quinoprotein amine dehydrogenase"/>
    <property type="match status" value="1"/>
</dbReference>
<dbReference type="Proteomes" id="UP000640052">
    <property type="component" value="Unassembled WGS sequence"/>
</dbReference>
<dbReference type="EMBL" id="BOOA01000016">
    <property type="protein sequence ID" value="GIH24224.1"/>
    <property type="molecule type" value="Genomic_DNA"/>
</dbReference>
<reference evidence="2" key="1">
    <citation type="submission" date="2021-01" db="EMBL/GenBank/DDBJ databases">
        <title>Whole genome shotgun sequence of Acrocarpospora phusangensis NBRC 108782.</title>
        <authorList>
            <person name="Komaki H."/>
            <person name="Tamura T."/>
        </authorList>
    </citation>
    <scope>NUCLEOTIDE SEQUENCE</scope>
    <source>
        <strain evidence="2">NBRC 108782</strain>
    </source>
</reference>
<evidence type="ECO:0000313" key="3">
    <source>
        <dbReference type="Proteomes" id="UP000640052"/>
    </source>
</evidence>